<proteinExistence type="predicted"/>
<keyword evidence="1" id="KW-0732">Signal</keyword>
<dbReference type="Proteomes" id="UP000298763">
    <property type="component" value="Chromosome"/>
</dbReference>
<dbReference type="NCBIfam" id="TIGR02595">
    <property type="entry name" value="PEP_CTERM"/>
    <property type="match status" value="1"/>
</dbReference>
<dbReference type="EMBL" id="CP040017">
    <property type="protein sequence ID" value="QCP09180.1"/>
    <property type="molecule type" value="Genomic_DNA"/>
</dbReference>
<dbReference type="InterPro" id="IPR013424">
    <property type="entry name" value="Ice-binding_C"/>
</dbReference>
<accession>A0ABX5UCB7</accession>
<feature type="signal peptide" evidence="1">
    <location>
        <begin position="1"/>
        <end position="29"/>
    </location>
</feature>
<evidence type="ECO:0000256" key="1">
    <source>
        <dbReference type="SAM" id="SignalP"/>
    </source>
</evidence>
<organism evidence="2 3">
    <name type="scientific">Pseudoduganella umbonata</name>
    <dbReference type="NCBI Taxonomy" id="864828"/>
    <lineage>
        <taxon>Bacteria</taxon>
        <taxon>Pseudomonadati</taxon>
        <taxon>Pseudomonadota</taxon>
        <taxon>Betaproteobacteria</taxon>
        <taxon>Burkholderiales</taxon>
        <taxon>Oxalobacteraceae</taxon>
        <taxon>Telluria group</taxon>
        <taxon>Pseudoduganella</taxon>
    </lineage>
</organism>
<reference evidence="2 3" key="1">
    <citation type="submission" date="2019-05" db="EMBL/GenBank/DDBJ databases">
        <title>Draft Genome Sequences of Six Type Strains of the Genus Massilia.</title>
        <authorList>
            <person name="Miess H."/>
            <person name="Frediansyhah A."/>
            <person name="Gross H."/>
        </authorList>
    </citation>
    <scope>NUCLEOTIDE SEQUENCE [LARGE SCALE GENOMIC DNA]</scope>
    <source>
        <strain evidence="2 3">DSMZ 26121</strain>
    </source>
</reference>
<protein>
    <submittedName>
        <fullName evidence="2">PEP-CTERM sorting domain-containing protein</fullName>
    </submittedName>
</protein>
<sequence length="198" mass="20087">MLKSLVVEAFVLRLALLLALATGTGNALASPIYHVALDTTSLAGQHAWLDFLFTGLDNAAPAQATVTGFTADTGGVTLAEGDVSGSLASALVIGNGSGWNEYGQWLQLGGLLEFDVAFDLGPAGAGTSLVVTLLDDRFGYLAGTGDLVTFALQPGAGTAVSADSAFAAVSAIPEPGSLAVLGTGLLLMMATRRFGRRR</sequence>
<keyword evidence="3" id="KW-1185">Reference proteome</keyword>
<gene>
    <name evidence="2" type="ORF">FCL38_01045</name>
</gene>
<name>A0ABX5UCB7_9BURK</name>
<evidence type="ECO:0000313" key="3">
    <source>
        <dbReference type="Proteomes" id="UP000298763"/>
    </source>
</evidence>
<dbReference type="RefSeq" id="WP_137312069.1">
    <property type="nucleotide sequence ID" value="NZ_JACHXS010000015.1"/>
</dbReference>
<dbReference type="NCBIfam" id="NF038129">
    <property type="entry name" value="PEP_NF038129"/>
    <property type="match status" value="1"/>
</dbReference>
<evidence type="ECO:0000313" key="2">
    <source>
        <dbReference type="EMBL" id="QCP09180.1"/>
    </source>
</evidence>
<feature type="chain" id="PRO_5046640651" evidence="1">
    <location>
        <begin position="30"/>
        <end position="198"/>
    </location>
</feature>